<reference evidence="1 2" key="1">
    <citation type="submission" date="2015-09" db="EMBL/GenBank/DDBJ databases">
        <authorList>
            <consortium name="Pathogen Informatics"/>
        </authorList>
    </citation>
    <scope>NUCLEOTIDE SEQUENCE [LARGE SCALE GENOMIC DNA]</scope>
    <source>
        <strain evidence="1 2">2789STDY5608837</strain>
    </source>
</reference>
<evidence type="ECO:0000313" key="2">
    <source>
        <dbReference type="Proteomes" id="UP000095409"/>
    </source>
</evidence>
<name>A0A174DVX5_9FIRM</name>
<dbReference type="EMBL" id="CYZD01000008">
    <property type="protein sequence ID" value="CUO28336.1"/>
    <property type="molecule type" value="Genomic_DNA"/>
</dbReference>
<dbReference type="Proteomes" id="UP000095409">
    <property type="component" value="Unassembled WGS sequence"/>
</dbReference>
<dbReference type="GeneID" id="79803024"/>
<sequence>MQKIPAPKFIVFYNGTERDEDYWINYLSESYENQTGGPNLELKVLTLNINEGHNCELMEQYQILREYAQYVAKVRENAREADLDTAVEQAVNDCIQNGILAEFLRKNKSEVITMSIFEYDKEEEERKLREAEYEAGYNSGRRDGYSSGRQDGLNLGIAEGKREIIRLMHNAGEPVEKIAQYTGCEVEELKKLLN</sequence>
<protein>
    <submittedName>
        <fullName evidence="1">Uncharacterized protein</fullName>
    </submittedName>
</protein>
<gene>
    <name evidence="1" type="ORF">ERS852394_01842</name>
</gene>
<dbReference type="RefSeq" id="WP_049940362.1">
    <property type="nucleotide sequence ID" value="NZ_CYZD01000008.1"/>
</dbReference>
<accession>A0A174DVX5</accession>
<evidence type="ECO:0000313" key="1">
    <source>
        <dbReference type="EMBL" id="CUO28336.1"/>
    </source>
</evidence>
<proteinExistence type="predicted"/>
<dbReference type="AlphaFoldDB" id="A0A174DVX5"/>
<organism evidence="1 2">
    <name type="scientific">Blautia obeum</name>
    <dbReference type="NCBI Taxonomy" id="40520"/>
    <lineage>
        <taxon>Bacteria</taxon>
        <taxon>Bacillati</taxon>
        <taxon>Bacillota</taxon>
        <taxon>Clostridia</taxon>
        <taxon>Lachnospirales</taxon>
        <taxon>Lachnospiraceae</taxon>
        <taxon>Blautia</taxon>
    </lineage>
</organism>